<sequence length="152" mass="17207">MQKKKGGAVCSQRWAASCIRGWPPERSIGGDGCISEGRQRTAAHAAHQRRRKVHKRGRLPATSGTRRARAEKRNLSEANSGQLIGSATVTRAKPRWLYAFEDHQFCEKDNGPFHKTFRFMDKSGLLRAAHVDRRSLFVLELVLWELLGMKPN</sequence>
<dbReference type="Proteomes" id="UP000886520">
    <property type="component" value="Chromosome 5"/>
</dbReference>
<evidence type="ECO:0000313" key="2">
    <source>
        <dbReference type="EMBL" id="KAI5079503.1"/>
    </source>
</evidence>
<accession>A0A9D4V5D0</accession>
<feature type="compositionally biased region" description="Basic residues" evidence="1">
    <location>
        <begin position="46"/>
        <end position="58"/>
    </location>
</feature>
<dbReference type="EMBL" id="JABFUD020000005">
    <property type="protein sequence ID" value="KAI5079503.1"/>
    <property type="molecule type" value="Genomic_DNA"/>
</dbReference>
<dbReference type="AlphaFoldDB" id="A0A9D4V5D0"/>
<organism evidence="2 3">
    <name type="scientific">Adiantum capillus-veneris</name>
    <name type="common">Maidenhair fern</name>
    <dbReference type="NCBI Taxonomy" id="13818"/>
    <lineage>
        <taxon>Eukaryota</taxon>
        <taxon>Viridiplantae</taxon>
        <taxon>Streptophyta</taxon>
        <taxon>Embryophyta</taxon>
        <taxon>Tracheophyta</taxon>
        <taxon>Polypodiopsida</taxon>
        <taxon>Polypodiidae</taxon>
        <taxon>Polypodiales</taxon>
        <taxon>Pteridineae</taxon>
        <taxon>Pteridaceae</taxon>
        <taxon>Vittarioideae</taxon>
        <taxon>Adiantum</taxon>
    </lineage>
</organism>
<gene>
    <name evidence="2" type="ORF">GOP47_0004982</name>
</gene>
<protein>
    <submittedName>
        <fullName evidence="2">Uncharacterized protein</fullName>
    </submittedName>
</protein>
<proteinExistence type="predicted"/>
<reference evidence="2 3" key="1">
    <citation type="submission" date="2021-01" db="EMBL/GenBank/DDBJ databases">
        <title>Adiantum capillus-veneris genome.</title>
        <authorList>
            <person name="Fang Y."/>
            <person name="Liao Q."/>
        </authorList>
    </citation>
    <scope>NUCLEOTIDE SEQUENCE [LARGE SCALE GENOMIC DNA]</scope>
    <source>
        <strain evidence="2">H3</strain>
        <tissue evidence="2">Leaf</tissue>
    </source>
</reference>
<keyword evidence="3" id="KW-1185">Reference proteome</keyword>
<comment type="caution">
    <text evidence="2">The sequence shown here is derived from an EMBL/GenBank/DDBJ whole genome shotgun (WGS) entry which is preliminary data.</text>
</comment>
<name>A0A9D4V5D0_ADICA</name>
<evidence type="ECO:0000256" key="1">
    <source>
        <dbReference type="SAM" id="MobiDB-lite"/>
    </source>
</evidence>
<feature type="region of interest" description="Disordered" evidence="1">
    <location>
        <begin position="42"/>
        <end position="80"/>
    </location>
</feature>
<evidence type="ECO:0000313" key="3">
    <source>
        <dbReference type="Proteomes" id="UP000886520"/>
    </source>
</evidence>